<dbReference type="Proteomes" id="UP001589733">
    <property type="component" value="Unassembled WGS sequence"/>
</dbReference>
<evidence type="ECO:0000313" key="1">
    <source>
        <dbReference type="EMBL" id="MFB9991258.1"/>
    </source>
</evidence>
<evidence type="ECO:0000313" key="2">
    <source>
        <dbReference type="Proteomes" id="UP001589733"/>
    </source>
</evidence>
<keyword evidence="2" id="KW-1185">Reference proteome</keyword>
<comment type="caution">
    <text evidence="1">The sequence shown here is derived from an EMBL/GenBank/DDBJ whole genome shotgun (WGS) entry which is preliminary data.</text>
</comment>
<reference evidence="1 2" key="1">
    <citation type="submission" date="2024-09" db="EMBL/GenBank/DDBJ databases">
        <authorList>
            <person name="Sun Q."/>
            <person name="Mori K."/>
        </authorList>
    </citation>
    <scope>NUCLEOTIDE SEQUENCE [LARGE SCALE GENOMIC DNA]</scope>
    <source>
        <strain evidence="1 2">JCM 13503</strain>
    </source>
</reference>
<dbReference type="EMBL" id="JBHLYR010000013">
    <property type="protein sequence ID" value="MFB9991258.1"/>
    <property type="molecule type" value="Genomic_DNA"/>
</dbReference>
<accession>A0ABV6AUS8</accession>
<name>A0ABV6AUS8_9DEIO</name>
<sequence>MTTQTCGNCRHGVPTLHGMIQCQLGWEAHDGLLPNVRGTGKHRVVTPVHMPHGELEKPEATPNCRCGCSPDKWLPVSA</sequence>
<dbReference type="RefSeq" id="WP_380006006.1">
    <property type="nucleotide sequence ID" value="NZ_JBHLYR010000013.1"/>
</dbReference>
<protein>
    <submittedName>
        <fullName evidence="1">Uncharacterized protein</fullName>
    </submittedName>
</protein>
<organism evidence="1 2">
    <name type="scientific">Deinococcus oregonensis</name>
    <dbReference type="NCBI Taxonomy" id="1805970"/>
    <lineage>
        <taxon>Bacteria</taxon>
        <taxon>Thermotogati</taxon>
        <taxon>Deinococcota</taxon>
        <taxon>Deinococci</taxon>
        <taxon>Deinococcales</taxon>
        <taxon>Deinococcaceae</taxon>
        <taxon>Deinococcus</taxon>
    </lineage>
</organism>
<gene>
    <name evidence="1" type="ORF">ACFFLM_04595</name>
</gene>
<proteinExistence type="predicted"/>